<dbReference type="SUPFAM" id="SSF56574">
    <property type="entry name" value="Serpins"/>
    <property type="match status" value="1"/>
</dbReference>
<dbReference type="GO" id="GO:0004867">
    <property type="term" value="F:serine-type endopeptidase inhibitor activity"/>
    <property type="evidence" value="ECO:0007669"/>
    <property type="project" value="InterPro"/>
</dbReference>
<evidence type="ECO:0000259" key="1">
    <source>
        <dbReference type="Pfam" id="PF00079"/>
    </source>
</evidence>
<dbReference type="InterPro" id="IPR042185">
    <property type="entry name" value="Serpin_sf_2"/>
</dbReference>
<dbReference type="GO" id="GO:0005615">
    <property type="term" value="C:extracellular space"/>
    <property type="evidence" value="ECO:0007669"/>
    <property type="project" value="InterPro"/>
</dbReference>
<dbReference type="InterPro" id="IPR036186">
    <property type="entry name" value="Serpin_sf"/>
</dbReference>
<dbReference type="EMBL" id="LC738875">
    <property type="protein sequence ID" value="BDT62494.1"/>
    <property type="molecule type" value="Genomic_DNA"/>
</dbReference>
<dbReference type="InterPro" id="IPR000215">
    <property type="entry name" value="Serpin_fam"/>
</dbReference>
<dbReference type="PANTHER" id="PTHR11461:SF372">
    <property type="entry name" value="ACCESSORY GLAND PROTEIN ACP76A-RELATED"/>
    <property type="match status" value="1"/>
</dbReference>
<name>A0A9C7C674_9VIRU</name>
<feature type="domain" description="Serpin" evidence="1">
    <location>
        <begin position="137"/>
        <end position="368"/>
    </location>
</feature>
<proteinExistence type="predicted"/>
<dbReference type="InterPro" id="IPR023796">
    <property type="entry name" value="Serpin_dom"/>
</dbReference>
<dbReference type="Pfam" id="PF00079">
    <property type="entry name" value="Serpin"/>
    <property type="match status" value="1"/>
</dbReference>
<dbReference type="Gene3D" id="2.30.39.10">
    <property type="entry name" value="Alpha-1-antitrypsin, domain 1"/>
    <property type="match status" value="1"/>
</dbReference>
<dbReference type="Gene3D" id="3.30.497.10">
    <property type="entry name" value="Antithrombin, subunit I, domain 2"/>
    <property type="match status" value="1"/>
</dbReference>
<protein>
    <recommendedName>
        <fullName evidence="1">Serpin domain-containing protein</fullName>
    </recommendedName>
</protein>
<dbReference type="PANTHER" id="PTHR11461">
    <property type="entry name" value="SERINE PROTEASE INHIBITOR, SERPIN"/>
    <property type="match status" value="1"/>
</dbReference>
<evidence type="ECO:0000313" key="2">
    <source>
        <dbReference type="EMBL" id="BDT62494.1"/>
    </source>
</evidence>
<dbReference type="InterPro" id="IPR042178">
    <property type="entry name" value="Serpin_sf_1"/>
</dbReference>
<accession>A0A9C7C674</accession>
<organism evidence="2">
    <name type="scientific">Melicertus latisulcatus pemonivirus</name>
    <dbReference type="NCBI Taxonomy" id="2984278"/>
    <lineage>
        <taxon>Viruses</taxon>
        <taxon>Viruses incertae sedis</taxon>
        <taxon>Naldaviricetes</taxon>
        <taxon>Nimaviridae</taxon>
    </lineage>
</organism>
<sequence>MYRPPTLDKTTDSAIMHHNRLAGRIFKAVVESQSKVDCSISVGAYCIIRSVAPIVQGAADKTASAVRGVKAFIDDPSLKPKGKNLKTAVRVYTGGKSLNYKQPDYVITSKKKNWHKAAKEIDKKASARMGSPSDKGQEIDGSTTLSIVGTTVFEDKWSEDNNFEKSEDILFYTRGEGEKKTPAIRATVNGVVRSSMEGELCAEIIRLGMTSGAFYWAVMPKIPANKEDLMDLADTIDWGTLPYTFRKTGSAVVYLPKFKTENNYDHLEKILSKAKAGDSMGISTLFCPDRNLSSIFKDSLFSSEDVKVSSRSKIDVMKNCDRRKQVNRGNDSQRKIYIKKELKINKPFLFVHVAENGVIIDMGVYLKPTV</sequence>
<reference evidence="2" key="1">
    <citation type="submission" date="2022-10" db="EMBL/GenBank/DDBJ databases">
        <title>Genome sequences of endogenous nimaviruses in decapod crustaceans.</title>
        <authorList>
            <person name="Kawato S."/>
            <person name="Nozaki R."/>
            <person name="Kondo H."/>
            <person name="Hirono I."/>
        </authorList>
    </citation>
    <scope>NUCLEOTIDE SEQUENCE</scope>
    <source>
        <strain evidence="2">Okinawa2016</strain>
    </source>
</reference>